<keyword evidence="3" id="KW-1185">Reference proteome</keyword>
<feature type="transmembrane region" description="Helical" evidence="1">
    <location>
        <begin position="84"/>
        <end position="101"/>
    </location>
</feature>
<dbReference type="AlphaFoldDB" id="A0A1H6TJG3"/>
<keyword evidence="1" id="KW-0472">Membrane</keyword>
<dbReference type="Proteomes" id="UP000183028">
    <property type="component" value="Unassembled WGS sequence"/>
</dbReference>
<evidence type="ECO:0000256" key="1">
    <source>
        <dbReference type="SAM" id="Phobius"/>
    </source>
</evidence>
<evidence type="ECO:0000313" key="2">
    <source>
        <dbReference type="EMBL" id="SEI75892.1"/>
    </source>
</evidence>
<proteinExistence type="predicted"/>
<gene>
    <name evidence="2" type="ORF">SAMN04487834_10229</name>
</gene>
<dbReference type="STRING" id="322505.SAMN04487836_12928"/>
<dbReference type="RefSeq" id="WP_074731980.1">
    <property type="nucleotide sequence ID" value="NZ_FNYK01000022.1"/>
</dbReference>
<feature type="transmembrane region" description="Helical" evidence="1">
    <location>
        <begin position="50"/>
        <end position="72"/>
    </location>
</feature>
<keyword evidence="1" id="KW-0812">Transmembrane</keyword>
<keyword evidence="1" id="KW-1133">Transmembrane helix</keyword>
<organism evidence="2 3">
    <name type="scientific">Sharpea azabuensis</name>
    <dbReference type="NCBI Taxonomy" id="322505"/>
    <lineage>
        <taxon>Bacteria</taxon>
        <taxon>Bacillati</taxon>
        <taxon>Bacillota</taxon>
        <taxon>Erysipelotrichia</taxon>
        <taxon>Erysipelotrichales</taxon>
        <taxon>Coprobacillaceae</taxon>
        <taxon>Sharpea</taxon>
    </lineage>
</organism>
<feature type="transmembrane region" description="Helical" evidence="1">
    <location>
        <begin position="142"/>
        <end position="164"/>
    </location>
</feature>
<name>A0A1H6TJG3_9FIRM</name>
<protein>
    <submittedName>
        <fullName evidence="2">Uncharacterized protein</fullName>
    </submittedName>
</protein>
<evidence type="ECO:0000313" key="3">
    <source>
        <dbReference type="Proteomes" id="UP000183028"/>
    </source>
</evidence>
<feature type="transmembrane region" description="Helical" evidence="1">
    <location>
        <begin position="107"/>
        <end position="130"/>
    </location>
</feature>
<reference evidence="3" key="1">
    <citation type="submission" date="2016-10" db="EMBL/GenBank/DDBJ databases">
        <authorList>
            <person name="Varghese N."/>
            <person name="Submissions S."/>
        </authorList>
    </citation>
    <scope>NUCLEOTIDE SEQUENCE [LARGE SCALE GENOMIC DNA]</scope>
    <source>
        <strain evidence="3">DSM 20406</strain>
    </source>
</reference>
<feature type="transmembrane region" description="Helical" evidence="1">
    <location>
        <begin position="12"/>
        <end position="30"/>
    </location>
</feature>
<sequence>MRTKISQALLPLIDYLIIFIYSYINNYVYSWLLDPLYTPVYFYQNVDYRYIVMILTEIVFGIIIGIPFYLFYKNAKELSKTETLFLSIIHTIIAISLYFIIHNNPNYYRQLSFALPLLAFWCGCFVITLVRCFYTFSIQKSLIFYISTFLPLIIPSLSATFVFICRKHYSFDDISQYYLNYFIIWVIGSIVTLWLIYHALDFIHTHSKRHFSLILGCVIIILILAFFLKSPLRMLFSFLAIAHYILLVYATMLIGAYIDHKKEP</sequence>
<feature type="transmembrane region" description="Helical" evidence="1">
    <location>
        <begin position="234"/>
        <end position="258"/>
    </location>
</feature>
<feature type="transmembrane region" description="Helical" evidence="1">
    <location>
        <begin position="209"/>
        <end position="228"/>
    </location>
</feature>
<feature type="transmembrane region" description="Helical" evidence="1">
    <location>
        <begin position="176"/>
        <end position="197"/>
    </location>
</feature>
<accession>A0A1H6TJG3</accession>
<dbReference type="EMBL" id="FNYK01000022">
    <property type="protein sequence ID" value="SEI75892.1"/>
    <property type="molecule type" value="Genomic_DNA"/>
</dbReference>
<dbReference type="OrthoDB" id="9942311at2"/>